<reference evidence="8 9" key="1">
    <citation type="submission" date="2014-05" db="EMBL/GenBank/DDBJ databases">
        <title>Draft genome sequence of Amycolatopsis rifamycinica DSM 46095.</title>
        <authorList>
            <person name="Lal R."/>
            <person name="Saxena A."/>
            <person name="Kumari R."/>
            <person name="Mukherjee U."/>
            <person name="Singh P."/>
            <person name="Sangwan N."/>
            <person name="Mahato N.K."/>
        </authorList>
    </citation>
    <scope>NUCLEOTIDE SEQUENCE [LARGE SCALE GENOMIC DNA]</scope>
    <source>
        <strain evidence="8 9">DSM 46095</strain>
    </source>
</reference>
<protein>
    <submittedName>
        <fullName evidence="8">Molecular chaperone Hsp70</fullName>
    </submittedName>
</protein>
<keyword evidence="5" id="KW-0346">Stress response</keyword>
<dbReference type="InterPro" id="IPR013126">
    <property type="entry name" value="Hsp_70_fam"/>
</dbReference>
<dbReference type="RefSeq" id="WP_043779344.1">
    <property type="nucleotide sequence ID" value="NZ_JMQI01000024.1"/>
</dbReference>
<dbReference type="Pfam" id="PF00012">
    <property type="entry name" value="HSP70"/>
    <property type="match status" value="2"/>
</dbReference>
<evidence type="ECO:0000256" key="5">
    <source>
        <dbReference type="ARBA" id="ARBA00023016"/>
    </source>
</evidence>
<dbReference type="AlphaFoldDB" id="A0A066U4T2"/>
<dbReference type="CDD" id="cd24029">
    <property type="entry name" value="ASKHA_NBD_HSP70_DnaK_HscA_HscC"/>
    <property type="match status" value="1"/>
</dbReference>
<dbReference type="Gene3D" id="3.30.420.40">
    <property type="match status" value="2"/>
</dbReference>
<dbReference type="EMBL" id="JMQI01000024">
    <property type="protein sequence ID" value="KDN22105.1"/>
    <property type="molecule type" value="Genomic_DNA"/>
</dbReference>
<keyword evidence="4 7" id="KW-0067">ATP-binding</keyword>
<dbReference type="STRING" id="287986.DV20_12035"/>
<dbReference type="eggNOG" id="COG0443">
    <property type="taxonomic scope" value="Bacteria"/>
</dbReference>
<evidence type="ECO:0000256" key="7">
    <source>
        <dbReference type="RuleBase" id="RU003322"/>
    </source>
</evidence>
<evidence type="ECO:0000256" key="4">
    <source>
        <dbReference type="ARBA" id="ARBA00022840"/>
    </source>
</evidence>
<evidence type="ECO:0000256" key="3">
    <source>
        <dbReference type="ARBA" id="ARBA00022741"/>
    </source>
</evidence>
<dbReference type="Gene3D" id="3.90.640.10">
    <property type="entry name" value="Actin, Chain A, domain 4"/>
    <property type="match status" value="1"/>
</dbReference>
<evidence type="ECO:0000256" key="1">
    <source>
        <dbReference type="ARBA" id="ARBA00007381"/>
    </source>
</evidence>
<keyword evidence="9" id="KW-1185">Reference proteome</keyword>
<proteinExistence type="inferred from homology"/>
<dbReference type="InterPro" id="IPR018181">
    <property type="entry name" value="Heat_shock_70_CS"/>
</dbReference>
<dbReference type="InterPro" id="IPR029047">
    <property type="entry name" value="HSP70_peptide-bd_sf"/>
</dbReference>
<dbReference type="Proteomes" id="UP000027345">
    <property type="component" value="Unassembled WGS sequence"/>
</dbReference>
<dbReference type="PROSITE" id="PS00297">
    <property type="entry name" value="HSP70_1"/>
    <property type="match status" value="1"/>
</dbReference>
<comment type="caution">
    <text evidence="8">The sequence shown here is derived from an EMBL/GenBank/DDBJ whole genome shotgun (WGS) entry which is preliminary data.</text>
</comment>
<keyword evidence="2" id="KW-0597">Phosphoprotein</keyword>
<keyword evidence="3 7" id="KW-0547">Nucleotide-binding</keyword>
<dbReference type="PRINTS" id="PR00301">
    <property type="entry name" value="HEATSHOCK70"/>
</dbReference>
<comment type="similarity">
    <text evidence="1 7">Belongs to the heat shock protein 70 family.</text>
</comment>
<sequence length="536" mass="57402">MPVETTFGIDLGTTHSCIASVDEAGKAVVIRNSLGEETTPSVVYFEPGKRVTVGTSAKHAAVLTPHLVAQLTKRLIGVSDVAGTYHGQTYSPEEVGALILRELVRSVRENTGQRVEDVVITVPAYFGVAQKEATRQAGKIAGLRVLDVLPEPVAAALHYQTLHTGTGVRHLLVCDLGGGTFDTSVIRLDGDDVRTVCTGGDGRLGGADWDQRVRAHLLSCFTEEHPDLDPTRDEAFLQDLATIAEKLKKDLSSAEARRAALRFGGAVTRVELTRAKLEELTADLLDRVVDVTEQTVATAKAQGVPSFDDVILVGGMAKMPAVADRLERKLGLRGRLHEPEVAVAKGAALYAVLRRVQDGATAHRVADQLGLSTDQVESLATKKVTGVVPKAFGVMAVDASDPLALTDPLRARKMIAHLLPANTPLPADSGPFPFAVAVDKQRMVEIEVWEQAGEFESEELSENVRIGRGRLRNLPPRPAGSPFEVTFFMSETGTLTVHAIEPASGAEVRFDLQIGGMDAAAVQKARTDIARHEVQG</sequence>
<evidence type="ECO:0000256" key="6">
    <source>
        <dbReference type="ARBA" id="ARBA00023186"/>
    </source>
</evidence>
<dbReference type="Gene3D" id="2.60.34.10">
    <property type="entry name" value="Substrate Binding Domain Of DNAk, Chain A, domain 1"/>
    <property type="match status" value="1"/>
</dbReference>
<dbReference type="PANTHER" id="PTHR19375">
    <property type="entry name" value="HEAT SHOCK PROTEIN 70KDA"/>
    <property type="match status" value="1"/>
</dbReference>
<dbReference type="SUPFAM" id="SSF53067">
    <property type="entry name" value="Actin-like ATPase domain"/>
    <property type="match status" value="2"/>
</dbReference>
<dbReference type="InterPro" id="IPR043129">
    <property type="entry name" value="ATPase_NBD"/>
</dbReference>
<dbReference type="FunFam" id="3.30.420.40:FF:000545">
    <property type="entry name" value="Endoplasmic reticulum chaperone BiP"/>
    <property type="match status" value="1"/>
</dbReference>
<organism evidence="8 9">
    <name type="scientific">Amycolatopsis rifamycinica</name>
    <dbReference type="NCBI Taxonomy" id="287986"/>
    <lineage>
        <taxon>Bacteria</taxon>
        <taxon>Bacillati</taxon>
        <taxon>Actinomycetota</taxon>
        <taxon>Actinomycetes</taxon>
        <taxon>Pseudonocardiales</taxon>
        <taxon>Pseudonocardiaceae</taxon>
        <taxon>Amycolatopsis</taxon>
    </lineage>
</organism>
<dbReference type="OrthoDB" id="9766019at2"/>
<accession>A0A066U4T2</accession>
<evidence type="ECO:0000313" key="8">
    <source>
        <dbReference type="EMBL" id="KDN22105.1"/>
    </source>
</evidence>
<evidence type="ECO:0000313" key="9">
    <source>
        <dbReference type="Proteomes" id="UP000027345"/>
    </source>
</evidence>
<dbReference type="GO" id="GO:0140662">
    <property type="term" value="F:ATP-dependent protein folding chaperone"/>
    <property type="evidence" value="ECO:0007669"/>
    <property type="project" value="InterPro"/>
</dbReference>
<dbReference type="FunFam" id="3.90.640.10:FF:000003">
    <property type="entry name" value="Molecular chaperone DnaK"/>
    <property type="match status" value="1"/>
</dbReference>
<gene>
    <name evidence="8" type="ORF">DV20_12035</name>
</gene>
<dbReference type="SUPFAM" id="SSF100920">
    <property type="entry name" value="Heat shock protein 70kD (HSP70), peptide-binding domain"/>
    <property type="match status" value="1"/>
</dbReference>
<dbReference type="GO" id="GO:0005524">
    <property type="term" value="F:ATP binding"/>
    <property type="evidence" value="ECO:0007669"/>
    <property type="project" value="UniProtKB-KW"/>
</dbReference>
<evidence type="ECO:0000256" key="2">
    <source>
        <dbReference type="ARBA" id="ARBA00022553"/>
    </source>
</evidence>
<keyword evidence="6" id="KW-0143">Chaperone</keyword>
<name>A0A066U4T2_9PSEU</name>